<proteinExistence type="inferred from homology"/>
<dbReference type="Gene3D" id="3.10.50.40">
    <property type="match status" value="1"/>
</dbReference>
<dbReference type="InterPro" id="IPR027304">
    <property type="entry name" value="Trigger_fact/SurA_dom_sf"/>
</dbReference>
<reference evidence="8 9" key="1">
    <citation type="submission" date="2018-02" db="EMBL/GenBank/DDBJ databases">
        <title>Genome sequencing of Solimonas sp. HR-BB.</title>
        <authorList>
            <person name="Lee Y."/>
            <person name="Jeon C.O."/>
        </authorList>
    </citation>
    <scope>NUCLEOTIDE SEQUENCE [LARGE SCALE GENOMIC DNA]</scope>
    <source>
        <strain evidence="8 9">HR-BB</strain>
    </source>
</reference>
<evidence type="ECO:0000256" key="2">
    <source>
        <dbReference type="ARBA" id="ARBA00007656"/>
    </source>
</evidence>
<feature type="chain" id="PRO_5015689447" description="peptidylprolyl isomerase" evidence="6">
    <location>
        <begin position="27"/>
        <end position="290"/>
    </location>
</feature>
<dbReference type="PANTHER" id="PTHR47245">
    <property type="entry name" value="PEPTIDYLPROLYL ISOMERASE"/>
    <property type="match status" value="1"/>
</dbReference>
<feature type="domain" description="PpiC" evidence="7">
    <location>
        <begin position="143"/>
        <end position="235"/>
    </location>
</feature>
<keyword evidence="9" id="KW-1185">Reference proteome</keyword>
<dbReference type="GO" id="GO:0003755">
    <property type="term" value="F:peptidyl-prolyl cis-trans isomerase activity"/>
    <property type="evidence" value="ECO:0007669"/>
    <property type="project" value="UniProtKB-KW"/>
</dbReference>
<evidence type="ECO:0000256" key="6">
    <source>
        <dbReference type="SAM" id="SignalP"/>
    </source>
</evidence>
<dbReference type="Proteomes" id="UP000238220">
    <property type="component" value="Unassembled WGS sequence"/>
</dbReference>
<feature type="signal peptide" evidence="6">
    <location>
        <begin position="1"/>
        <end position="26"/>
    </location>
</feature>
<evidence type="ECO:0000259" key="7">
    <source>
        <dbReference type="PROSITE" id="PS50198"/>
    </source>
</evidence>
<comment type="caution">
    <text evidence="8">The sequence shown here is derived from an EMBL/GenBank/DDBJ whole genome shotgun (WGS) entry which is preliminary data.</text>
</comment>
<dbReference type="EMBL" id="PSNW01000007">
    <property type="protein sequence ID" value="PPE73382.1"/>
    <property type="molecule type" value="Genomic_DNA"/>
</dbReference>
<dbReference type="InterPro" id="IPR000297">
    <property type="entry name" value="PPIase_PpiC"/>
</dbReference>
<organism evidence="8 9">
    <name type="scientific">Solimonas fluminis</name>
    <dbReference type="NCBI Taxonomy" id="2086571"/>
    <lineage>
        <taxon>Bacteria</taxon>
        <taxon>Pseudomonadati</taxon>
        <taxon>Pseudomonadota</taxon>
        <taxon>Gammaproteobacteria</taxon>
        <taxon>Nevskiales</taxon>
        <taxon>Nevskiaceae</taxon>
        <taxon>Solimonas</taxon>
    </lineage>
</organism>
<dbReference type="Pfam" id="PF13616">
    <property type="entry name" value="Rotamase_3"/>
    <property type="match status" value="1"/>
</dbReference>
<keyword evidence="6" id="KW-0732">Signal</keyword>
<protein>
    <recommendedName>
        <fullName evidence="3">peptidylprolyl isomerase</fullName>
        <ecNumber evidence="3">5.2.1.8</ecNumber>
    </recommendedName>
</protein>
<dbReference type="OrthoDB" id="14196at2"/>
<evidence type="ECO:0000256" key="1">
    <source>
        <dbReference type="ARBA" id="ARBA00000971"/>
    </source>
</evidence>
<accession>A0A2S5TEM7</accession>
<dbReference type="PROSITE" id="PS50198">
    <property type="entry name" value="PPIC_PPIASE_2"/>
    <property type="match status" value="1"/>
</dbReference>
<evidence type="ECO:0000256" key="3">
    <source>
        <dbReference type="ARBA" id="ARBA00013194"/>
    </source>
</evidence>
<keyword evidence="5 8" id="KW-0413">Isomerase</keyword>
<dbReference type="SUPFAM" id="SSF109998">
    <property type="entry name" value="Triger factor/SurA peptide-binding domain-like"/>
    <property type="match status" value="1"/>
</dbReference>
<dbReference type="Gene3D" id="1.10.8.1040">
    <property type="match status" value="1"/>
</dbReference>
<dbReference type="EC" id="5.2.1.8" evidence="3"/>
<evidence type="ECO:0000256" key="5">
    <source>
        <dbReference type="PROSITE-ProRule" id="PRU00278"/>
    </source>
</evidence>
<evidence type="ECO:0000256" key="4">
    <source>
        <dbReference type="ARBA" id="ARBA00023110"/>
    </source>
</evidence>
<keyword evidence="4 5" id="KW-0697">Rotamase</keyword>
<comment type="similarity">
    <text evidence="2">Belongs to the PpiC/parvulin rotamase family.</text>
</comment>
<comment type="catalytic activity">
    <reaction evidence="1">
        <text>[protein]-peptidylproline (omega=180) = [protein]-peptidylproline (omega=0)</text>
        <dbReference type="Rhea" id="RHEA:16237"/>
        <dbReference type="Rhea" id="RHEA-COMP:10747"/>
        <dbReference type="Rhea" id="RHEA-COMP:10748"/>
        <dbReference type="ChEBI" id="CHEBI:83833"/>
        <dbReference type="ChEBI" id="CHEBI:83834"/>
        <dbReference type="EC" id="5.2.1.8"/>
    </reaction>
</comment>
<name>A0A2S5TEM7_9GAMM</name>
<gene>
    <name evidence="8" type="ORF">C3942_14030</name>
</gene>
<dbReference type="InterPro" id="IPR046357">
    <property type="entry name" value="PPIase_dom_sf"/>
</dbReference>
<evidence type="ECO:0000313" key="8">
    <source>
        <dbReference type="EMBL" id="PPE73382.1"/>
    </source>
</evidence>
<sequence length="290" mass="31700">MNDMTYTKNLLALALSTVLGSTAALAAPASQGLAADVLVNGQPISRNHVLLMSQGIDPENQSKRSDNADAQAAARAELITQEVLAQEAKKQGLDKVPVIADQLAFQNRVILSRAYLEDYFAKDPITDSVLKKSYDFKKANGKIQEYKIRHILVQTSGQAQDLIAKLGKGEDFTALAKRSTQDPGGQANGGDLGWFRPDIFVDHHFTDAVEALKKGQYTKTPVRTRFGWHVIKLEEAPRPVANPETFEALDDSVKEALRQKAAQIRIEELTARLTAGAKISNPGTVARREP</sequence>
<evidence type="ECO:0000313" key="9">
    <source>
        <dbReference type="Proteomes" id="UP000238220"/>
    </source>
</evidence>
<dbReference type="InterPro" id="IPR050245">
    <property type="entry name" value="PrsA_foldase"/>
</dbReference>
<dbReference type="SUPFAM" id="SSF54534">
    <property type="entry name" value="FKBP-like"/>
    <property type="match status" value="1"/>
</dbReference>
<dbReference type="PANTHER" id="PTHR47245:SF2">
    <property type="entry name" value="PEPTIDYL-PROLYL CIS-TRANS ISOMERASE HP_0175-RELATED"/>
    <property type="match status" value="1"/>
</dbReference>
<dbReference type="AlphaFoldDB" id="A0A2S5TEM7"/>